<dbReference type="SMART" id="SM00304">
    <property type="entry name" value="HAMP"/>
    <property type="match status" value="1"/>
</dbReference>
<organism evidence="8 9">
    <name type="scientific">Blautia hominis</name>
    <dbReference type="NCBI Taxonomy" id="2025493"/>
    <lineage>
        <taxon>Bacteria</taxon>
        <taxon>Bacillati</taxon>
        <taxon>Bacillota</taxon>
        <taxon>Clostridia</taxon>
        <taxon>Lachnospirales</taxon>
        <taxon>Lachnospiraceae</taxon>
        <taxon>Blautia</taxon>
    </lineage>
</organism>
<feature type="transmembrane region" description="Helical" evidence="6">
    <location>
        <begin position="12"/>
        <end position="30"/>
    </location>
</feature>
<feature type="domain" description="HAMP" evidence="7">
    <location>
        <begin position="329"/>
        <end position="381"/>
    </location>
</feature>
<sequence>MRRFLSLRSKIFLYIFIFMAIPIIVITYIANKISANSLLEQTRINDLQTIGCLQESTDTLLDSVESLSGIIALDQSVKDYLSASYSLAHEQPEAYASLDFGILAAPYLSSADFLLGASLLNTDCAFVGEQKYNKNQLSWHFNRSLLSDCEKDRFIWTTPHMLVDSETNALSWAVSCVTPVYQEDTLLGYLTVYMDRSRLDKITKNLSDNVYIINDAELSSDTKAVLQECYIISDKTYSSSDFNPYTASFYYKSKINYNYLVNNSSIITSSNGQKVTVTSQKYPRMGWVYLIVSPFSNINQLVLSHLSQIFITCVACIVFALVSAYSISRIITRPIFSLNKTMEKVKNGNLEVRQENIPNDEIGMLGQTFNSLLDKISELMNNIKEQQKNKRKLQLQLIQAQVKPHFLYNVLEMVNSFIRDHMDDYALNSIAHLANFYRTSLSDGHDIISIGREVNMTENYLSLQQLRYIEFMEFSLDVADEISACQIPKLTLQPLVENAIYHGLKTKCEKGELKVTGYLKDKRIFFEIYDSGAGMDCDTITSIYDSLKEERLTKDFGISNIVKRLNIHFNNKAEIEIHSEPGKYSLFILSFPAVEL</sequence>
<evidence type="ECO:0000313" key="9">
    <source>
        <dbReference type="Proteomes" id="UP001600943"/>
    </source>
</evidence>
<evidence type="ECO:0000313" key="8">
    <source>
        <dbReference type="EMBL" id="GAA6411864.1"/>
    </source>
</evidence>
<evidence type="ECO:0000256" key="1">
    <source>
        <dbReference type="ARBA" id="ARBA00004370"/>
    </source>
</evidence>
<dbReference type="EMBL" id="BAABYW010000002">
    <property type="protein sequence ID" value="GAA6411864.1"/>
    <property type="molecule type" value="Genomic_DNA"/>
</dbReference>
<dbReference type="Pfam" id="PF02518">
    <property type="entry name" value="HATPase_c"/>
    <property type="match status" value="1"/>
</dbReference>
<keyword evidence="6" id="KW-0812">Transmembrane</keyword>
<dbReference type="Gene3D" id="6.10.340.10">
    <property type="match status" value="1"/>
</dbReference>
<keyword evidence="3" id="KW-0808">Transferase</keyword>
<reference evidence="8 9" key="1">
    <citation type="submission" date="2024-04" db="EMBL/GenBank/DDBJ databases">
        <title>Defined microbial consortia suppress multidrug-resistant proinflammatory Enterobacteriaceae via ecological control.</title>
        <authorList>
            <person name="Furuichi M."/>
            <person name="Kawaguchi T."/>
            <person name="Pust M."/>
            <person name="Yasuma K."/>
            <person name="Plichta D."/>
            <person name="Hasegawa N."/>
            <person name="Ohya T."/>
            <person name="Bhattarai S."/>
            <person name="Sasajima S."/>
            <person name="Aoto Y."/>
            <person name="Tuganbaev T."/>
            <person name="Yaginuma M."/>
            <person name="Ueda M."/>
            <person name="Okahashi N."/>
            <person name="Amafuji K."/>
            <person name="Kiridooshi Y."/>
            <person name="Sugita K."/>
            <person name="Strazar M."/>
            <person name="Skelly A."/>
            <person name="Suda W."/>
            <person name="Hattori M."/>
            <person name="Nakamoto N."/>
            <person name="Caballero S."/>
            <person name="Norman J."/>
            <person name="Olle B."/>
            <person name="Tanoue T."/>
            <person name="Arita M."/>
            <person name="Bucci V."/>
            <person name="Atarashi K."/>
            <person name="Xavier R."/>
            <person name="Honda K."/>
        </authorList>
    </citation>
    <scope>NUCLEOTIDE SEQUENCE [LARGE SCALE GENOMIC DNA]</scope>
    <source>
        <strain evidence="9">k04-0078-D8-1</strain>
    </source>
</reference>
<evidence type="ECO:0000256" key="3">
    <source>
        <dbReference type="ARBA" id="ARBA00022679"/>
    </source>
</evidence>
<feature type="coiled-coil region" evidence="5">
    <location>
        <begin position="369"/>
        <end position="403"/>
    </location>
</feature>
<dbReference type="CDD" id="cd06225">
    <property type="entry name" value="HAMP"/>
    <property type="match status" value="1"/>
</dbReference>
<dbReference type="SUPFAM" id="SSF158472">
    <property type="entry name" value="HAMP domain-like"/>
    <property type="match status" value="1"/>
</dbReference>
<evidence type="ECO:0000256" key="5">
    <source>
        <dbReference type="SAM" id="Coils"/>
    </source>
</evidence>
<evidence type="ECO:0000256" key="2">
    <source>
        <dbReference type="ARBA" id="ARBA00022553"/>
    </source>
</evidence>
<dbReference type="PROSITE" id="PS50885">
    <property type="entry name" value="HAMP"/>
    <property type="match status" value="1"/>
</dbReference>
<dbReference type="Pfam" id="PF00672">
    <property type="entry name" value="HAMP"/>
    <property type="match status" value="1"/>
</dbReference>
<evidence type="ECO:0000259" key="7">
    <source>
        <dbReference type="PROSITE" id="PS50885"/>
    </source>
</evidence>
<evidence type="ECO:0000256" key="6">
    <source>
        <dbReference type="SAM" id="Phobius"/>
    </source>
</evidence>
<dbReference type="RefSeq" id="WP_390410511.1">
    <property type="nucleotide sequence ID" value="NZ_BAABYW010000002.1"/>
</dbReference>
<dbReference type="InterPro" id="IPR003660">
    <property type="entry name" value="HAMP_dom"/>
</dbReference>
<protein>
    <recommendedName>
        <fullName evidence="7">HAMP domain-containing protein</fullName>
    </recommendedName>
</protein>
<dbReference type="SUPFAM" id="SSF55874">
    <property type="entry name" value="ATPase domain of HSP90 chaperone/DNA topoisomerase II/histidine kinase"/>
    <property type="match status" value="1"/>
</dbReference>
<keyword evidence="9" id="KW-1185">Reference proteome</keyword>
<keyword evidence="6" id="KW-1133">Transmembrane helix</keyword>
<evidence type="ECO:0000256" key="4">
    <source>
        <dbReference type="ARBA" id="ARBA00022777"/>
    </source>
</evidence>
<keyword evidence="5" id="KW-0175">Coiled coil</keyword>
<dbReference type="PANTHER" id="PTHR34220:SF7">
    <property type="entry name" value="SENSOR HISTIDINE KINASE YPDA"/>
    <property type="match status" value="1"/>
</dbReference>
<comment type="caution">
    <text evidence="8">The sequence shown here is derived from an EMBL/GenBank/DDBJ whole genome shotgun (WGS) entry which is preliminary data.</text>
</comment>
<dbReference type="InterPro" id="IPR003594">
    <property type="entry name" value="HATPase_dom"/>
</dbReference>
<keyword evidence="2" id="KW-0597">Phosphoprotein</keyword>
<dbReference type="Pfam" id="PF06580">
    <property type="entry name" value="His_kinase"/>
    <property type="match status" value="1"/>
</dbReference>
<dbReference type="Gene3D" id="3.30.565.10">
    <property type="entry name" value="Histidine kinase-like ATPase, C-terminal domain"/>
    <property type="match status" value="1"/>
</dbReference>
<name>A0ABQ0BK87_9FIRM</name>
<dbReference type="InterPro" id="IPR050640">
    <property type="entry name" value="Bact_2-comp_sensor_kinase"/>
</dbReference>
<dbReference type="InterPro" id="IPR036890">
    <property type="entry name" value="HATPase_C_sf"/>
</dbReference>
<gene>
    <name evidence="8" type="ORF">K040078D81_59810</name>
</gene>
<proteinExistence type="predicted"/>
<keyword evidence="4" id="KW-0418">Kinase</keyword>
<dbReference type="Proteomes" id="UP001600943">
    <property type="component" value="Unassembled WGS sequence"/>
</dbReference>
<dbReference type="PANTHER" id="PTHR34220">
    <property type="entry name" value="SENSOR HISTIDINE KINASE YPDA"/>
    <property type="match status" value="1"/>
</dbReference>
<dbReference type="InterPro" id="IPR010559">
    <property type="entry name" value="Sig_transdc_His_kin_internal"/>
</dbReference>
<comment type="subcellular location">
    <subcellularLocation>
        <location evidence="1">Membrane</location>
    </subcellularLocation>
</comment>
<accession>A0ABQ0BK87</accession>
<keyword evidence="6" id="KW-0472">Membrane</keyword>